<dbReference type="InterPro" id="IPR036322">
    <property type="entry name" value="WD40_repeat_dom_sf"/>
</dbReference>
<dbReference type="InterPro" id="IPR015943">
    <property type="entry name" value="WD40/YVTN_repeat-like_dom_sf"/>
</dbReference>
<dbReference type="Proteomes" id="UP000499080">
    <property type="component" value="Unassembled WGS sequence"/>
</dbReference>
<dbReference type="SUPFAM" id="SSF50978">
    <property type="entry name" value="WD40 repeat-like"/>
    <property type="match status" value="1"/>
</dbReference>
<keyword evidence="2" id="KW-0853">WD repeat</keyword>
<dbReference type="EMBL" id="BGPR01082960">
    <property type="protein sequence ID" value="GBL89368.1"/>
    <property type="molecule type" value="Genomic_DNA"/>
</dbReference>
<dbReference type="AlphaFoldDB" id="A0A4Y2BBC9"/>
<reference evidence="3 5" key="1">
    <citation type="journal article" date="2019" name="Sci. Rep.">
        <title>Orb-weaving spider Araneus ventricosus genome elucidates the spidroin gene catalogue.</title>
        <authorList>
            <person name="Kono N."/>
            <person name="Nakamura H."/>
            <person name="Ohtoshi R."/>
            <person name="Moran D.A.P."/>
            <person name="Shinohara A."/>
            <person name="Yoshida Y."/>
            <person name="Fujiwara M."/>
            <person name="Mori M."/>
            <person name="Tomita M."/>
            <person name="Arakawa K."/>
        </authorList>
    </citation>
    <scope>NUCLEOTIDE SEQUENCE [LARGE SCALE GENOMIC DNA]</scope>
</reference>
<protein>
    <submittedName>
        <fullName evidence="3">Uncharacterized protein</fullName>
    </submittedName>
</protein>
<feature type="repeat" description="WD" evidence="2">
    <location>
        <begin position="182"/>
        <end position="195"/>
    </location>
</feature>
<evidence type="ECO:0000256" key="2">
    <source>
        <dbReference type="PROSITE-ProRule" id="PRU00221"/>
    </source>
</evidence>
<dbReference type="PANTHER" id="PTHR44324">
    <property type="entry name" value="WD40 REPEAT DOMAIN 95"/>
    <property type="match status" value="1"/>
</dbReference>
<dbReference type="InterPro" id="IPR051242">
    <property type="entry name" value="WD-EF-hand_domain"/>
</dbReference>
<evidence type="ECO:0000313" key="4">
    <source>
        <dbReference type="EMBL" id="GBL89368.1"/>
    </source>
</evidence>
<evidence type="ECO:0000313" key="3">
    <source>
        <dbReference type="EMBL" id="GBL89343.1"/>
    </source>
</evidence>
<comment type="caution">
    <text evidence="3">The sequence shown here is derived from an EMBL/GenBank/DDBJ whole genome shotgun (WGS) entry which is preliminary data.</text>
</comment>
<feature type="non-terminal residue" evidence="3">
    <location>
        <position position="1"/>
    </location>
</feature>
<keyword evidence="1" id="KW-0677">Repeat</keyword>
<organism evidence="3 5">
    <name type="scientific">Araneus ventricosus</name>
    <name type="common">Orbweaver spider</name>
    <name type="synonym">Epeira ventricosa</name>
    <dbReference type="NCBI Taxonomy" id="182803"/>
    <lineage>
        <taxon>Eukaryota</taxon>
        <taxon>Metazoa</taxon>
        <taxon>Ecdysozoa</taxon>
        <taxon>Arthropoda</taxon>
        <taxon>Chelicerata</taxon>
        <taxon>Arachnida</taxon>
        <taxon>Araneae</taxon>
        <taxon>Araneomorphae</taxon>
        <taxon>Entelegynae</taxon>
        <taxon>Araneoidea</taxon>
        <taxon>Araneidae</taxon>
        <taxon>Araneus</taxon>
    </lineage>
</organism>
<dbReference type="Gene3D" id="2.130.10.10">
    <property type="entry name" value="YVTN repeat-like/Quinoprotein amine dehydrogenase"/>
    <property type="match status" value="1"/>
</dbReference>
<accession>A0A4Y2BBC9</accession>
<name>A0A4Y2BBC9_ARAVE</name>
<dbReference type="OrthoDB" id="6426869at2759"/>
<dbReference type="PROSITE" id="PS50082">
    <property type="entry name" value="WD_REPEATS_2"/>
    <property type="match status" value="1"/>
</dbReference>
<keyword evidence="5" id="KW-1185">Reference proteome</keyword>
<dbReference type="PANTHER" id="PTHR44324:SF4">
    <property type="entry name" value="WD40 REPEAT DOMAIN 95"/>
    <property type="match status" value="1"/>
</dbReference>
<evidence type="ECO:0000313" key="5">
    <source>
        <dbReference type="Proteomes" id="UP000499080"/>
    </source>
</evidence>
<sequence length="195" mass="21766">NVTTTKIGIPQVVDIVAAALDPAERRLVTSDRSGIVKVWNFHLGICLKEFQAKFSVLALAVLGYEIFAAGTSGLISIFYDDGESTIEDTEWTPLHEQAIVSIDTYRRNMLASATCDGEIIVWLWKNEDAKLRLRDAVIESTELPEESSDYPAKVLVEKRKRSGISEILFLKTREMDASIGNLVSCGIDGRIRFWN</sequence>
<dbReference type="EMBL" id="BGPR01082954">
    <property type="protein sequence ID" value="GBL89343.1"/>
    <property type="molecule type" value="Genomic_DNA"/>
</dbReference>
<dbReference type="InterPro" id="IPR001680">
    <property type="entry name" value="WD40_rpt"/>
</dbReference>
<evidence type="ECO:0000256" key="1">
    <source>
        <dbReference type="ARBA" id="ARBA00022737"/>
    </source>
</evidence>
<gene>
    <name evidence="4" type="ORF">AVEN_169638_1</name>
    <name evidence="3" type="ORF">AVEN_67984_1</name>
</gene>
<proteinExistence type="predicted"/>
<feature type="non-terminal residue" evidence="3">
    <location>
        <position position="195"/>
    </location>
</feature>